<comment type="function">
    <text evidence="6">Involved in the retrieval of endoplasmic reticulum membrane proteins from the early Golgi compartment.</text>
</comment>
<dbReference type="VEuPathDB" id="FungiDB:SeMB42_g02207"/>
<evidence type="ECO:0000256" key="4">
    <source>
        <dbReference type="ARBA" id="ARBA00022989"/>
    </source>
</evidence>
<feature type="transmembrane region" description="Helical" evidence="7">
    <location>
        <begin position="65"/>
        <end position="83"/>
    </location>
</feature>
<comment type="caution">
    <text evidence="8">The sequence shown here is derived from an EMBL/GenBank/DDBJ whole genome shotgun (WGS) entry which is preliminary data.</text>
</comment>
<evidence type="ECO:0000256" key="1">
    <source>
        <dbReference type="ARBA" id="ARBA00004141"/>
    </source>
</evidence>
<dbReference type="PANTHER" id="PTHR10743">
    <property type="entry name" value="PROTEIN RER1"/>
    <property type="match status" value="1"/>
</dbReference>
<dbReference type="EMBL" id="QEAN01000065">
    <property type="protein sequence ID" value="TPX50581.1"/>
    <property type="molecule type" value="Genomic_DNA"/>
</dbReference>
<evidence type="ECO:0000313" key="8">
    <source>
        <dbReference type="EMBL" id="TPX50581.1"/>
    </source>
</evidence>
<evidence type="ECO:0000256" key="2">
    <source>
        <dbReference type="ARBA" id="ARBA00006070"/>
    </source>
</evidence>
<evidence type="ECO:0000313" key="9">
    <source>
        <dbReference type="Proteomes" id="UP000317494"/>
    </source>
</evidence>
<keyword evidence="9" id="KW-1185">Reference proteome</keyword>
<keyword evidence="4 7" id="KW-1133">Transmembrane helix</keyword>
<evidence type="ECO:0000256" key="7">
    <source>
        <dbReference type="SAM" id="Phobius"/>
    </source>
</evidence>
<dbReference type="GO" id="GO:0006890">
    <property type="term" value="P:retrograde vesicle-mediated transport, Golgi to endoplasmic reticulum"/>
    <property type="evidence" value="ECO:0007669"/>
    <property type="project" value="TreeGrafter"/>
</dbReference>
<evidence type="ECO:0000256" key="3">
    <source>
        <dbReference type="ARBA" id="ARBA00022692"/>
    </source>
</evidence>
<accession>A0A507DGQ8</accession>
<gene>
    <name evidence="8" type="ORF">SeMB42_g02207</name>
</gene>
<dbReference type="STRING" id="286115.A0A507DGQ8"/>
<dbReference type="AlphaFoldDB" id="A0A507DGQ8"/>
<dbReference type="Proteomes" id="UP000317494">
    <property type="component" value="Unassembled WGS sequence"/>
</dbReference>
<organism evidence="8 9">
    <name type="scientific">Synchytrium endobioticum</name>
    <dbReference type="NCBI Taxonomy" id="286115"/>
    <lineage>
        <taxon>Eukaryota</taxon>
        <taxon>Fungi</taxon>
        <taxon>Fungi incertae sedis</taxon>
        <taxon>Chytridiomycota</taxon>
        <taxon>Chytridiomycota incertae sedis</taxon>
        <taxon>Chytridiomycetes</taxon>
        <taxon>Synchytriales</taxon>
        <taxon>Synchytriaceae</taxon>
        <taxon>Synchytrium</taxon>
    </lineage>
</organism>
<keyword evidence="5 6" id="KW-0472">Membrane</keyword>
<dbReference type="PIRSF" id="PIRSF016013">
    <property type="entry name" value="AtER_Rer1p"/>
    <property type="match status" value="1"/>
</dbReference>
<name>A0A507DGQ8_9FUNG</name>
<dbReference type="GO" id="GO:0000139">
    <property type="term" value="C:Golgi membrane"/>
    <property type="evidence" value="ECO:0007669"/>
    <property type="project" value="TreeGrafter"/>
</dbReference>
<dbReference type="GO" id="GO:0005783">
    <property type="term" value="C:endoplasmic reticulum"/>
    <property type="evidence" value="ECO:0007669"/>
    <property type="project" value="GOC"/>
</dbReference>
<evidence type="ECO:0000256" key="6">
    <source>
        <dbReference type="PIRNR" id="PIRNR016013"/>
    </source>
</evidence>
<dbReference type="PANTHER" id="PTHR10743:SF0">
    <property type="entry name" value="PROTEIN RER1"/>
    <property type="match status" value="1"/>
</dbReference>
<dbReference type="Pfam" id="PF03248">
    <property type="entry name" value="Rer1"/>
    <property type="match status" value="1"/>
</dbReference>
<dbReference type="GO" id="GO:0006621">
    <property type="term" value="P:protein retention in ER lumen"/>
    <property type="evidence" value="ECO:0007669"/>
    <property type="project" value="TreeGrafter"/>
</dbReference>
<comment type="subcellular location">
    <subcellularLocation>
        <location evidence="1">Membrane</location>
        <topology evidence="1">Multi-pass membrane protein</topology>
    </subcellularLocation>
</comment>
<keyword evidence="3 7" id="KW-0812">Transmembrane</keyword>
<feature type="transmembrane region" description="Helical" evidence="7">
    <location>
        <begin position="153"/>
        <end position="170"/>
    </location>
</feature>
<protein>
    <recommendedName>
        <fullName evidence="6">Protein RER1</fullName>
    </recommendedName>
</protein>
<reference evidence="8 9" key="1">
    <citation type="journal article" date="2019" name="Sci. Rep.">
        <title>Comparative genomics of chytrid fungi reveal insights into the obligate biotrophic and pathogenic lifestyle of Synchytrium endobioticum.</title>
        <authorList>
            <person name="van de Vossenberg B.T.L.H."/>
            <person name="Warris S."/>
            <person name="Nguyen H.D.T."/>
            <person name="van Gent-Pelzer M.P.E."/>
            <person name="Joly D.L."/>
            <person name="van de Geest H.C."/>
            <person name="Bonants P.J.M."/>
            <person name="Smith D.S."/>
            <person name="Levesque C.A."/>
            <person name="van der Lee T.A.J."/>
        </authorList>
    </citation>
    <scope>NUCLEOTIDE SEQUENCE [LARGE SCALE GENOMIC DNA]</scope>
    <source>
        <strain evidence="8 9">MB42</strain>
    </source>
</reference>
<evidence type="ECO:0000256" key="5">
    <source>
        <dbReference type="ARBA" id="ARBA00023136"/>
    </source>
</evidence>
<dbReference type="InterPro" id="IPR004932">
    <property type="entry name" value="Rer1"/>
</dbReference>
<proteinExistence type="inferred from homology"/>
<sequence length="204" mass="24118">MPKCRRWAKSMNAAPTTMPHRTAYLARRFQKLLDDLTPYTAYRWTFTALTCLAYCLRVFTVQGWYIVTYALAIYLLNLFLAFLQPKFDPAMGLASPLDDDDDREAPGLPMKNDDEFRPFIRTLPEFKFWYAATRAFLISFFCTFFEIFDIPVFWPLLLVYFLILFGLTMRRQIKHMIKYRYIPFNLGKKKYTSVPTANTVKNSK</sequence>
<comment type="similarity">
    <text evidence="2 6">Belongs to the RER1 family.</text>
</comment>